<dbReference type="AlphaFoldDB" id="A0A6I2M4R2"/>
<organism evidence="2 3">
    <name type="scientific">Metabacillus idriensis</name>
    <dbReference type="NCBI Taxonomy" id="324768"/>
    <lineage>
        <taxon>Bacteria</taxon>
        <taxon>Bacillati</taxon>
        <taxon>Bacillota</taxon>
        <taxon>Bacilli</taxon>
        <taxon>Bacillales</taxon>
        <taxon>Bacillaceae</taxon>
        <taxon>Metabacillus</taxon>
    </lineage>
</organism>
<protein>
    <submittedName>
        <fullName evidence="2">AraC family transcriptional regulator</fullName>
    </submittedName>
</protein>
<dbReference type="Gene3D" id="3.20.80.10">
    <property type="entry name" value="Regulatory factor, effector binding domain"/>
    <property type="match status" value="1"/>
</dbReference>
<keyword evidence="3" id="KW-1185">Reference proteome</keyword>
<gene>
    <name evidence="2" type="ORF">GJU41_03835</name>
</gene>
<evidence type="ECO:0000313" key="3">
    <source>
        <dbReference type="Proteomes" id="UP000441585"/>
    </source>
</evidence>
<dbReference type="InterPro" id="IPR053182">
    <property type="entry name" value="YobU-like_regulator"/>
</dbReference>
<dbReference type="InterPro" id="IPR029441">
    <property type="entry name" value="Cass2"/>
</dbReference>
<proteinExistence type="predicted"/>
<dbReference type="RefSeq" id="WP_154318043.1">
    <property type="nucleotide sequence ID" value="NZ_CAJGAA010000001.1"/>
</dbReference>
<dbReference type="InterPro" id="IPR011256">
    <property type="entry name" value="Reg_factor_effector_dom_sf"/>
</dbReference>
<dbReference type="Proteomes" id="UP000441585">
    <property type="component" value="Unassembled WGS sequence"/>
</dbReference>
<dbReference type="Pfam" id="PF14526">
    <property type="entry name" value="Cass2"/>
    <property type="match status" value="1"/>
</dbReference>
<dbReference type="InterPro" id="IPR010499">
    <property type="entry name" value="AraC_E-bd"/>
</dbReference>
<dbReference type="PANTHER" id="PTHR36444">
    <property type="entry name" value="TRANSCRIPTIONAL REGULATOR PROTEIN YOBU-RELATED"/>
    <property type="match status" value="1"/>
</dbReference>
<feature type="domain" description="AraC effector-binding" evidence="1">
    <location>
        <begin position="7"/>
        <end position="161"/>
    </location>
</feature>
<dbReference type="SUPFAM" id="SSF55136">
    <property type="entry name" value="Probable bacterial effector-binding domain"/>
    <property type="match status" value="1"/>
</dbReference>
<name>A0A6I2M4R2_9BACI</name>
<evidence type="ECO:0000259" key="1">
    <source>
        <dbReference type="SMART" id="SM00871"/>
    </source>
</evidence>
<dbReference type="SMART" id="SM00871">
    <property type="entry name" value="AraC_E_bind"/>
    <property type="match status" value="1"/>
</dbReference>
<sequence>MNKGVKSNKYVKELEEVKIVGYRVVCAGEKYIEEIPKAARSLKERTEEINHVINSGRQVGAFVVEESSPEEDGYWIGVQVSVYKDIPEDMITLTIPPHRYAAILHKGPNAQIRKSYEELHQWIREKGYTRSNKSWNLEFYQIENKSENPENVQVELYDSIL</sequence>
<dbReference type="EMBL" id="WKKF01000001">
    <property type="protein sequence ID" value="MRX53090.1"/>
    <property type="molecule type" value="Genomic_DNA"/>
</dbReference>
<dbReference type="PANTHER" id="PTHR36444:SF2">
    <property type="entry name" value="TRANSCRIPTIONAL REGULATOR PROTEIN YOBU-RELATED"/>
    <property type="match status" value="1"/>
</dbReference>
<reference evidence="2 3" key="1">
    <citation type="submission" date="2019-11" db="EMBL/GenBank/DDBJ databases">
        <title>Bacillus idriensis genome.</title>
        <authorList>
            <person name="Konopka E.N."/>
            <person name="Newman J.D."/>
        </authorList>
    </citation>
    <scope>NUCLEOTIDE SEQUENCE [LARGE SCALE GENOMIC DNA]</scope>
    <source>
        <strain evidence="2 3">DSM 19097</strain>
    </source>
</reference>
<comment type="caution">
    <text evidence="2">The sequence shown here is derived from an EMBL/GenBank/DDBJ whole genome shotgun (WGS) entry which is preliminary data.</text>
</comment>
<evidence type="ECO:0000313" key="2">
    <source>
        <dbReference type="EMBL" id="MRX53090.1"/>
    </source>
</evidence>
<accession>A0A6I2M4R2</accession>